<dbReference type="InterPro" id="IPR007110">
    <property type="entry name" value="Ig-like_dom"/>
</dbReference>
<gene>
    <name evidence="10" type="primary">Lac_8</name>
    <name evidence="10" type="ORF">G6Z76_0006639</name>
</gene>
<name>A0A836FCP0_9HYME</name>
<dbReference type="SMART" id="SM00409">
    <property type="entry name" value="IG"/>
    <property type="match status" value="3"/>
</dbReference>
<keyword evidence="5" id="KW-0472">Membrane</keyword>
<evidence type="ECO:0000256" key="1">
    <source>
        <dbReference type="ARBA" id="ARBA00004236"/>
    </source>
</evidence>
<evidence type="ECO:0000313" key="11">
    <source>
        <dbReference type="Proteomes" id="UP000669903"/>
    </source>
</evidence>
<keyword evidence="6" id="KW-1015">Disulfide bond</keyword>
<evidence type="ECO:0000259" key="9">
    <source>
        <dbReference type="PROSITE" id="PS50835"/>
    </source>
</evidence>
<comment type="subcellular location">
    <subcellularLocation>
        <location evidence="1">Cell membrane</location>
    </subcellularLocation>
</comment>
<dbReference type="GO" id="GO:0005886">
    <property type="term" value="C:plasma membrane"/>
    <property type="evidence" value="ECO:0007669"/>
    <property type="project" value="UniProtKB-SubCell"/>
</dbReference>
<dbReference type="SMART" id="SM00408">
    <property type="entry name" value="IGc2"/>
    <property type="match status" value="3"/>
</dbReference>
<evidence type="ECO:0000256" key="6">
    <source>
        <dbReference type="ARBA" id="ARBA00023157"/>
    </source>
</evidence>
<dbReference type="Pfam" id="PF13927">
    <property type="entry name" value="Ig_3"/>
    <property type="match status" value="2"/>
</dbReference>
<evidence type="ECO:0000256" key="2">
    <source>
        <dbReference type="ARBA" id="ARBA00022475"/>
    </source>
</evidence>
<keyword evidence="2" id="KW-1003">Cell membrane</keyword>
<reference evidence="10" key="1">
    <citation type="submission" date="2020-03" db="EMBL/GenBank/DDBJ databases">
        <title>Relaxed selection underlies rapid genomic changes in the transitions from sociality to social parasitism in ants.</title>
        <authorList>
            <person name="Bi X."/>
        </authorList>
    </citation>
    <scope>NUCLEOTIDE SEQUENCE</scope>
    <source>
        <strain evidence="10">BGI-DK2014a</strain>
        <tissue evidence="10">Whole body</tissue>
    </source>
</reference>
<keyword evidence="7" id="KW-0325">Glycoprotein</keyword>
<feature type="domain" description="Ig-like" evidence="9">
    <location>
        <begin position="344"/>
        <end position="438"/>
    </location>
</feature>
<feature type="domain" description="Ig-like" evidence="9">
    <location>
        <begin position="113"/>
        <end position="205"/>
    </location>
</feature>
<dbReference type="InterPro" id="IPR036179">
    <property type="entry name" value="Ig-like_dom_sf"/>
</dbReference>
<feature type="non-terminal residue" evidence="10">
    <location>
        <position position="1"/>
    </location>
</feature>
<dbReference type="InterPro" id="IPR003598">
    <property type="entry name" value="Ig_sub2"/>
</dbReference>
<dbReference type="Gene3D" id="2.60.40.10">
    <property type="entry name" value="Immunoglobulins"/>
    <property type="match status" value="3"/>
</dbReference>
<sequence length="518" mass="58269">MKNCTGDPSGQREKCFNACPYWTPEGRNECRLEVIGSDWKDSTGEPIECGSYTRDIEFVNRISVMQLHAGRRKGMTVNFLPRMVAVFVFACLLLQNGRSTFAAFTTVTTIPDPEFVDEIGNITVPAGRNVKLACSVKDLGSFKVAWMLFDKSAILTVQNHVITRNPRISVSHDKHRTWFLHINDVHEEDKGKYMCQINTAAAKTQYGYLHVVAHFVHSAIFVHLNMSTNPSYLHFQVDQRRCADDVLPPNIDDSQSSSDAIVREGANVSLTCKATGSPTPSIRWKRDDGTKISINKTLAVAEWEGETLEMARISRLDMGAYLCIASNGIPPTVSKQIKVSVDFPPMLWIPHQLVGAPLGYSVILECYTEAHPTSLNYWAREDGLMIHESSKYKTVSLPDKPSYKTHMMLTINDIQREDYGSYKCIAKNPRGETDGTIRLYSKCLVLPACAPSHPFSTVYQGNDGSSRAVWRVYVVLSFPGCLRSRRRRSVLNELRNFYSTPVDGYRGFFGQRAFNYTV</sequence>
<dbReference type="InterPro" id="IPR013098">
    <property type="entry name" value="Ig_I-set"/>
</dbReference>
<evidence type="ECO:0000256" key="3">
    <source>
        <dbReference type="ARBA" id="ARBA00022729"/>
    </source>
</evidence>
<proteinExistence type="predicted"/>
<evidence type="ECO:0000256" key="4">
    <source>
        <dbReference type="ARBA" id="ARBA00022737"/>
    </source>
</evidence>
<evidence type="ECO:0000256" key="5">
    <source>
        <dbReference type="ARBA" id="ARBA00023136"/>
    </source>
</evidence>
<dbReference type="EMBL" id="JAANIC010005341">
    <property type="protein sequence ID" value="KAG5331737.1"/>
    <property type="molecule type" value="Genomic_DNA"/>
</dbReference>
<keyword evidence="3" id="KW-0732">Signal</keyword>
<dbReference type="AlphaFoldDB" id="A0A836FCP0"/>
<dbReference type="FunFam" id="2.60.40.10:FF:000328">
    <property type="entry name" value="CLUMA_CG000981, isoform A"/>
    <property type="match status" value="1"/>
</dbReference>
<dbReference type="PROSITE" id="PS50835">
    <property type="entry name" value="IG_LIKE"/>
    <property type="match status" value="3"/>
</dbReference>
<accession>A0A836FCP0</accession>
<dbReference type="Proteomes" id="UP000669903">
    <property type="component" value="Unassembled WGS sequence"/>
</dbReference>
<evidence type="ECO:0000256" key="8">
    <source>
        <dbReference type="ARBA" id="ARBA00023319"/>
    </source>
</evidence>
<dbReference type="InterPro" id="IPR051170">
    <property type="entry name" value="Neural/epithelial_adhesion"/>
</dbReference>
<dbReference type="PANTHER" id="PTHR12231">
    <property type="entry name" value="CTX-RELATED TYPE I TRANSMEMBRANE PROTEIN"/>
    <property type="match status" value="1"/>
</dbReference>
<organism evidence="10 11">
    <name type="scientific">Acromyrmex charruanus</name>
    <dbReference type="NCBI Taxonomy" id="2715315"/>
    <lineage>
        <taxon>Eukaryota</taxon>
        <taxon>Metazoa</taxon>
        <taxon>Ecdysozoa</taxon>
        <taxon>Arthropoda</taxon>
        <taxon>Hexapoda</taxon>
        <taxon>Insecta</taxon>
        <taxon>Pterygota</taxon>
        <taxon>Neoptera</taxon>
        <taxon>Endopterygota</taxon>
        <taxon>Hymenoptera</taxon>
        <taxon>Apocrita</taxon>
        <taxon>Aculeata</taxon>
        <taxon>Formicoidea</taxon>
        <taxon>Formicidae</taxon>
        <taxon>Myrmicinae</taxon>
        <taxon>Acromyrmex</taxon>
    </lineage>
</organism>
<feature type="non-terminal residue" evidence="10">
    <location>
        <position position="518"/>
    </location>
</feature>
<evidence type="ECO:0000313" key="10">
    <source>
        <dbReference type="EMBL" id="KAG5331737.1"/>
    </source>
</evidence>
<protein>
    <submittedName>
        <fullName evidence="10">LACH protein</fullName>
    </submittedName>
</protein>
<dbReference type="InterPro" id="IPR003599">
    <property type="entry name" value="Ig_sub"/>
</dbReference>
<keyword evidence="11" id="KW-1185">Reference proteome</keyword>
<dbReference type="FunFam" id="2.60.40.10:FF:000376">
    <property type="entry name" value="CLUMA_CG000981, isoform A"/>
    <property type="match status" value="1"/>
</dbReference>
<dbReference type="Pfam" id="PF07679">
    <property type="entry name" value="I-set"/>
    <property type="match status" value="1"/>
</dbReference>
<dbReference type="GO" id="GO:0043005">
    <property type="term" value="C:neuron projection"/>
    <property type="evidence" value="ECO:0007669"/>
    <property type="project" value="TreeGrafter"/>
</dbReference>
<comment type="caution">
    <text evidence="10">The sequence shown here is derived from an EMBL/GenBank/DDBJ whole genome shotgun (WGS) entry which is preliminary data.</text>
</comment>
<evidence type="ECO:0000256" key="7">
    <source>
        <dbReference type="ARBA" id="ARBA00023180"/>
    </source>
</evidence>
<feature type="domain" description="Ig-like" evidence="9">
    <location>
        <begin position="249"/>
        <end position="340"/>
    </location>
</feature>
<dbReference type="SUPFAM" id="SSF48726">
    <property type="entry name" value="Immunoglobulin"/>
    <property type="match status" value="3"/>
</dbReference>
<dbReference type="PANTHER" id="PTHR12231:SF157">
    <property type="entry name" value="DPR-INTERACTING PROTEIN EPSILON-RELATED"/>
    <property type="match status" value="1"/>
</dbReference>
<keyword evidence="8" id="KW-0393">Immunoglobulin domain</keyword>
<keyword evidence="4" id="KW-0677">Repeat</keyword>
<dbReference type="InterPro" id="IPR013783">
    <property type="entry name" value="Ig-like_fold"/>
</dbReference>